<organism evidence="5 6">
    <name type="scientific">Ruminococcus gauvreauii</name>
    <dbReference type="NCBI Taxonomy" id="438033"/>
    <lineage>
        <taxon>Bacteria</taxon>
        <taxon>Bacillati</taxon>
        <taxon>Bacillota</taxon>
        <taxon>Clostridia</taxon>
        <taxon>Eubacteriales</taxon>
        <taxon>Oscillospiraceae</taxon>
        <taxon>Ruminococcus</taxon>
    </lineage>
</organism>
<dbReference type="SMART" id="SM00354">
    <property type="entry name" value="HTH_LACI"/>
    <property type="match status" value="1"/>
</dbReference>
<evidence type="ECO:0000259" key="4">
    <source>
        <dbReference type="PROSITE" id="PS50932"/>
    </source>
</evidence>
<evidence type="ECO:0000256" key="3">
    <source>
        <dbReference type="ARBA" id="ARBA00023163"/>
    </source>
</evidence>
<dbReference type="SUPFAM" id="SSF53822">
    <property type="entry name" value="Periplasmic binding protein-like I"/>
    <property type="match status" value="1"/>
</dbReference>
<dbReference type="PANTHER" id="PTHR30146:SF24">
    <property type="entry name" value="XYLOSE OPERON REGULATORY PROTEIN"/>
    <property type="match status" value="1"/>
</dbReference>
<protein>
    <submittedName>
        <fullName evidence="5">LacI family transcriptional regulator</fullName>
    </submittedName>
</protein>
<dbReference type="InterPro" id="IPR000843">
    <property type="entry name" value="HTH_LacI"/>
</dbReference>
<dbReference type="Gene3D" id="1.10.260.40">
    <property type="entry name" value="lambda repressor-like DNA-binding domains"/>
    <property type="match status" value="1"/>
</dbReference>
<dbReference type="InterPro" id="IPR028082">
    <property type="entry name" value="Peripla_BP_I"/>
</dbReference>
<dbReference type="RefSeq" id="WP_028529925.1">
    <property type="nucleotide sequence ID" value="NZ_CABLBR010000037.1"/>
</dbReference>
<dbReference type="InterPro" id="IPR046335">
    <property type="entry name" value="LacI/GalR-like_sensor"/>
</dbReference>
<name>A0ABY5VDJ4_9FIRM</name>
<dbReference type="Proteomes" id="UP001060164">
    <property type="component" value="Chromosome"/>
</dbReference>
<dbReference type="Pfam" id="PF13377">
    <property type="entry name" value="Peripla_BP_3"/>
    <property type="match status" value="1"/>
</dbReference>
<keyword evidence="3" id="KW-0804">Transcription</keyword>
<accession>A0ABY5VDJ4</accession>
<keyword evidence="2" id="KW-0238">DNA-binding</keyword>
<evidence type="ECO:0000313" key="5">
    <source>
        <dbReference type="EMBL" id="UWP58258.1"/>
    </source>
</evidence>
<dbReference type="PANTHER" id="PTHR30146">
    <property type="entry name" value="LACI-RELATED TRANSCRIPTIONAL REPRESSOR"/>
    <property type="match status" value="1"/>
</dbReference>
<evidence type="ECO:0000313" key="6">
    <source>
        <dbReference type="Proteomes" id="UP001060164"/>
    </source>
</evidence>
<keyword evidence="1" id="KW-0805">Transcription regulation</keyword>
<dbReference type="Gene3D" id="3.40.50.2300">
    <property type="match status" value="2"/>
</dbReference>
<keyword evidence="6" id="KW-1185">Reference proteome</keyword>
<dbReference type="PROSITE" id="PS50932">
    <property type="entry name" value="HTH_LACI_2"/>
    <property type="match status" value="1"/>
</dbReference>
<dbReference type="EMBL" id="CP102290">
    <property type="protein sequence ID" value="UWP58258.1"/>
    <property type="molecule type" value="Genomic_DNA"/>
</dbReference>
<dbReference type="InterPro" id="IPR010982">
    <property type="entry name" value="Lambda_DNA-bd_dom_sf"/>
</dbReference>
<sequence>MKVREIAAVFGVAPSTVSLVLNGKPGVGDELRKSIEEKLIENGYTIKKEQEERGTILFIYYISSRYLSNRKDNTFAMLLGGVQKVCKQKNYICSLIYAGHGELEEKIREADEKADIRGIVFLGTEYFHSPDKVLLGAKTPLVVLDGFFPDYPLNTVNIDNAYGIYEEVKYLKEKGHQAVGYLRCGLPYGCLQDRRNCVELVLRQMGLQLREEDIVEVTQDTEALEEEIGTYLDRQKQLPTAFIADNDLIGIMAVKTMQARGLRVPEDISVIGFDDAGLCQLSTPKLTTVRADFEKMGERAVYRLLRMMEEKDKCVEKLYIGTEFIERESVARIGGSE</sequence>
<dbReference type="SUPFAM" id="SSF47413">
    <property type="entry name" value="lambda repressor-like DNA-binding domains"/>
    <property type="match status" value="1"/>
</dbReference>
<reference evidence="5" key="1">
    <citation type="journal article" date="2022" name="Cell">
        <title>Design, construction, and in vivo augmentation of a complex gut microbiome.</title>
        <authorList>
            <person name="Cheng A.G."/>
            <person name="Ho P.Y."/>
            <person name="Aranda-Diaz A."/>
            <person name="Jain S."/>
            <person name="Yu F.B."/>
            <person name="Meng X."/>
            <person name="Wang M."/>
            <person name="Iakiviak M."/>
            <person name="Nagashima K."/>
            <person name="Zhao A."/>
            <person name="Murugkar P."/>
            <person name="Patil A."/>
            <person name="Atabakhsh K."/>
            <person name="Weakley A."/>
            <person name="Yan J."/>
            <person name="Brumbaugh A.R."/>
            <person name="Higginbottom S."/>
            <person name="Dimas A."/>
            <person name="Shiver A.L."/>
            <person name="Deutschbauer A."/>
            <person name="Neff N."/>
            <person name="Sonnenburg J.L."/>
            <person name="Huang K.C."/>
            <person name="Fischbach M.A."/>
        </authorList>
    </citation>
    <scope>NUCLEOTIDE SEQUENCE</scope>
    <source>
        <strain evidence="5">DSM 19829</strain>
    </source>
</reference>
<gene>
    <name evidence="5" type="ORF">NQ502_12815</name>
</gene>
<evidence type="ECO:0000256" key="1">
    <source>
        <dbReference type="ARBA" id="ARBA00023015"/>
    </source>
</evidence>
<feature type="domain" description="HTH lacI-type" evidence="4">
    <location>
        <begin position="1"/>
        <end position="45"/>
    </location>
</feature>
<proteinExistence type="predicted"/>
<dbReference type="CDD" id="cd01392">
    <property type="entry name" value="HTH_LacI"/>
    <property type="match status" value="1"/>
</dbReference>
<evidence type="ECO:0000256" key="2">
    <source>
        <dbReference type="ARBA" id="ARBA00023125"/>
    </source>
</evidence>